<dbReference type="InterPro" id="IPR023801">
    <property type="entry name" value="His_deacetylse_dom"/>
</dbReference>
<sequence>MDHDDYDMADTVMASTEINGHHETNTVDPSRISLNGHHLQAPFSARKERLPIHSHGESLGSTSRHPLSNAHQQNSPHGVAPSGSHSRHSSPESASEEMDIASSASSIVEIHAGPPPRFPPLPYSSKKTGLVYDSRMRLHVEPVTMAIRENDIHPEDPRRIHEIFQEIQQAGLVQGAEDPDEESKDEQCWRIHARPASKAEICLVHNPSHYEFIKSLQDMLESDLIEHANQLDSIYFHNSTFECATLAAGGAIEACRAVVRGDVRNSIAIIRPPGHHAESDQPSGFCIFNNVPIAAKVCQNDFPEKCRKVLILDWDVHHGNGIQHAFYDDPNVLYISLHVFKNGTFYPNMPDANYNFCGEGAGIGKNVNIPWADHGMGDAEYIYAFQEVVMPIATEFDPDLVIISAGFDAAEGDMLGGCHVSPACYAHMTHMLMRIAGGKIAVCLEGGYNLRSIARSALAVTRTLMLQPPDRLAEDLEAPNELAVETIRQVKRVHSKYWKSLYPKHLDKESPSFEATQRLHDIIREWQSKMLSEEHQMSPLFISKSGIAQSFEHNVIATPRFMERHPLLVLFHDPPEVMNIANPFSGKMEIHNAWLTDVTKRYVDWAVNNGFQVIDVNIPKVVAIEDDDGSYVKADDPVTRANQTKELAGYIWENYIEPYEATQVFLMGVGAAYLGLVDLLSKYEACTDPDSTIQCLIGFVADCSINSIKKPSDDDIGIWYTRHSLIFVQGSHLVWDPNRQRKLRKKYGNLQKSSKNKLNDMLLEHEEDVRALLLRKKNEFERDEASRFANNKQQALRSPPLGSTPRFNNMETRRGSVPTSVSKLPPMGLFSVSNSPKSPLKRTFG</sequence>
<comment type="function">
    <text evidence="11">Responsible for the deacetylation of lysine residues on the N-terminal part of the core histones (H2A, H2B, H3 and H4). Histone deacetylation gives a tag for epigenetic repression and plays an important role in transcriptional regulation, cell cycle progression and developmental events.</text>
</comment>
<evidence type="ECO:0000256" key="10">
    <source>
        <dbReference type="ARBA" id="ARBA00048287"/>
    </source>
</evidence>
<reference evidence="16" key="1">
    <citation type="journal article" date="2020" name="Stud. Mycol.">
        <title>101 Dothideomycetes genomes: a test case for predicting lifestyles and emergence of pathogens.</title>
        <authorList>
            <person name="Haridas S."/>
            <person name="Albert R."/>
            <person name="Binder M."/>
            <person name="Bloem J."/>
            <person name="Labutti K."/>
            <person name="Salamov A."/>
            <person name="Andreopoulos B."/>
            <person name="Baker S."/>
            <person name="Barry K."/>
            <person name="Bills G."/>
            <person name="Bluhm B."/>
            <person name="Cannon C."/>
            <person name="Castanera R."/>
            <person name="Culley D."/>
            <person name="Daum C."/>
            <person name="Ezra D."/>
            <person name="Gonzalez J."/>
            <person name="Henrissat B."/>
            <person name="Kuo A."/>
            <person name="Liang C."/>
            <person name="Lipzen A."/>
            <person name="Lutzoni F."/>
            <person name="Magnuson J."/>
            <person name="Mondo S."/>
            <person name="Nolan M."/>
            <person name="Ohm R."/>
            <person name="Pangilinan J."/>
            <person name="Park H.-J."/>
            <person name="Ramirez L."/>
            <person name="Alfaro M."/>
            <person name="Sun H."/>
            <person name="Tritt A."/>
            <person name="Yoshinaga Y."/>
            <person name="Zwiers L.-H."/>
            <person name="Turgeon B."/>
            <person name="Goodwin S."/>
            <person name="Spatafora J."/>
            <person name="Crous P."/>
            <person name="Grigoriev I."/>
        </authorList>
    </citation>
    <scope>NUCLEOTIDE SEQUENCE</scope>
    <source>
        <strain evidence="16">CBS 109.77</strain>
    </source>
</reference>
<dbReference type="GO" id="GO:0040029">
    <property type="term" value="P:epigenetic regulation of gene expression"/>
    <property type="evidence" value="ECO:0007669"/>
    <property type="project" value="TreeGrafter"/>
</dbReference>
<comment type="similarity">
    <text evidence="2 11">Belongs to the histone deacetylase family. HD type 2 subfamily.</text>
</comment>
<feature type="coiled-coil region" evidence="12">
    <location>
        <begin position="755"/>
        <end position="783"/>
    </location>
</feature>
<evidence type="ECO:0000256" key="8">
    <source>
        <dbReference type="ARBA" id="ARBA00023163"/>
    </source>
</evidence>
<keyword evidence="5 11" id="KW-0378">Hydrolase</keyword>
<dbReference type="PANTHER" id="PTHR10625">
    <property type="entry name" value="HISTONE DEACETYLASE HDAC1-RELATED"/>
    <property type="match status" value="1"/>
</dbReference>
<comment type="subcellular location">
    <subcellularLocation>
        <location evidence="1 11">Nucleus</location>
    </subcellularLocation>
</comment>
<evidence type="ECO:0000256" key="5">
    <source>
        <dbReference type="ARBA" id="ARBA00022801"/>
    </source>
</evidence>
<dbReference type="InterPro" id="IPR023696">
    <property type="entry name" value="Ureohydrolase_dom_sf"/>
</dbReference>
<dbReference type="Gene3D" id="3.40.800.20">
    <property type="entry name" value="Histone deacetylase domain"/>
    <property type="match status" value="1"/>
</dbReference>
<organism evidence="16 17">
    <name type="scientific">Melanomma pulvis-pyrius CBS 109.77</name>
    <dbReference type="NCBI Taxonomy" id="1314802"/>
    <lineage>
        <taxon>Eukaryota</taxon>
        <taxon>Fungi</taxon>
        <taxon>Dikarya</taxon>
        <taxon>Ascomycota</taxon>
        <taxon>Pezizomycotina</taxon>
        <taxon>Dothideomycetes</taxon>
        <taxon>Pleosporomycetidae</taxon>
        <taxon>Pleosporales</taxon>
        <taxon>Melanommataceae</taxon>
        <taxon>Melanomma</taxon>
    </lineage>
</organism>
<dbReference type="PRINTS" id="PR01270">
    <property type="entry name" value="HDASUPER"/>
</dbReference>
<keyword evidence="12" id="KW-0175">Coiled coil</keyword>
<feature type="compositionally biased region" description="Polar residues" evidence="13">
    <location>
        <begin position="59"/>
        <end position="76"/>
    </location>
</feature>
<evidence type="ECO:0000256" key="13">
    <source>
        <dbReference type="SAM" id="MobiDB-lite"/>
    </source>
</evidence>
<evidence type="ECO:0000256" key="9">
    <source>
        <dbReference type="ARBA" id="ARBA00023242"/>
    </source>
</evidence>
<evidence type="ECO:0000259" key="14">
    <source>
        <dbReference type="Pfam" id="PF00850"/>
    </source>
</evidence>
<feature type="region of interest" description="Disordered" evidence="13">
    <location>
        <begin position="784"/>
        <end position="845"/>
    </location>
</feature>
<evidence type="ECO:0000259" key="15">
    <source>
        <dbReference type="Pfam" id="PF09757"/>
    </source>
</evidence>
<evidence type="ECO:0000256" key="7">
    <source>
        <dbReference type="ARBA" id="ARBA00023015"/>
    </source>
</evidence>
<evidence type="ECO:0000256" key="12">
    <source>
        <dbReference type="SAM" id="Coils"/>
    </source>
</evidence>
<dbReference type="SUPFAM" id="SSF52768">
    <property type="entry name" value="Arginase/deacetylase"/>
    <property type="match status" value="1"/>
</dbReference>
<dbReference type="OrthoDB" id="424012at2759"/>
<feature type="domain" description="Arb2-like" evidence="15">
    <location>
        <begin position="518"/>
        <end position="778"/>
    </location>
</feature>
<dbReference type="Proteomes" id="UP000799757">
    <property type="component" value="Unassembled WGS sequence"/>
</dbReference>
<feature type="domain" description="Histone deacetylase" evidence="14">
    <location>
        <begin position="153"/>
        <end position="464"/>
    </location>
</feature>
<evidence type="ECO:0000256" key="11">
    <source>
        <dbReference type="PIRNR" id="PIRNR037919"/>
    </source>
</evidence>
<proteinExistence type="inferred from homology"/>
<dbReference type="InterPro" id="IPR037138">
    <property type="entry name" value="His_deacetylse_dom_sf"/>
</dbReference>
<dbReference type="Pfam" id="PF09757">
    <property type="entry name" value="Arb2-like"/>
    <property type="match status" value="1"/>
</dbReference>
<evidence type="ECO:0000256" key="4">
    <source>
        <dbReference type="ARBA" id="ARBA00022491"/>
    </source>
</evidence>
<keyword evidence="7 11" id="KW-0805">Transcription regulation</keyword>
<evidence type="ECO:0000256" key="3">
    <source>
        <dbReference type="ARBA" id="ARBA00012111"/>
    </source>
</evidence>
<dbReference type="FunFam" id="3.40.800.20:FF:000005">
    <property type="entry name" value="histone deacetylase 6"/>
    <property type="match status" value="1"/>
</dbReference>
<dbReference type="Pfam" id="PF00850">
    <property type="entry name" value="Hist_deacetyl"/>
    <property type="match status" value="1"/>
</dbReference>
<evidence type="ECO:0000256" key="1">
    <source>
        <dbReference type="ARBA" id="ARBA00004123"/>
    </source>
</evidence>
<keyword evidence="8 11" id="KW-0804">Transcription</keyword>
<keyword evidence="17" id="KW-1185">Reference proteome</keyword>
<dbReference type="InterPro" id="IPR000286">
    <property type="entry name" value="HDACs"/>
</dbReference>
<dbReference type="InterPro" id="IPR017321">
    <property type="entry name" value="Hist_deAcase_II_yeast"/>
</dbReference>
<accession>A0A6A6XJ27</accession>
<feature type="region of interest" description="Disordered" evidence="13">
    <location>
        <begin position="45"/>
        <end position="101"/>
    </location>
</feature>
<keyword evidence="9 11" id="KW-0539">Nucleus</keyword>
<dbReference type="AlphaFoldDB" id="A0A6A6XJ27"/>
<evidence type="ECO:0000313" key="17">
    <source>
        <dbReference type="Proteomes" id="UP000799757"/>
    </source>
</evidence>
<dbReference type="InterPro" id="IPR019154">
    <property type="entry name" value="Arb2-like_domain"/>
</dbReference>
<name>A0A6A6XJ27_9PLEO</name>
<dbReference type="GO" id="GO:0000118">
    <property type="term" value="C:histone deacetylase complex"/>
    <property type="evidence" value="ECO:0007669"/>
    <property type="project" value="TreeGrafter"/>
</dbReference>
<dbReference type="GO" id="GO:0031078">
    <property type="term" value="F:histone H3K14 deacetylase activity, hydrolytic mechanism"/>
    <property type="evidence" value="ECO:0007669"/>
    <property type="project" value="UniProtKB-UniRule"/>
</dbReference>
<keyword evidence="4 11" id="KW-0678">Repressor</keyword>
<gene>
    <name evidence="16" type="ORF">K505DRAFT_162567</name>
</gene>
<evidence type="ECO:0000256" key="2">
    <source>
        <dbReference type="ARBA" id="ARBA00007738"/>
    </source>
</evidence>
<keyword evidence="6 11" id="KW-0156">Chromatin regulator</keyword>
<dbReference type="EMBL" id="MU001831">
    <property type="protein sequence ID" value="KAF2796422.1"/>
    <property type="molecule type" value="Genomic_DNA"/>
</dbReference>
<dbReference type="PIRSF" id="PIRSF037919">
    <property type="entry name" value="HDAC_II_yeast"/>
    <property type="match status" value="1"/>
</dbReference>
<dbReference type="EC" id="3.5.1.98" evidence="3 11"/>
<comment type="catalytic activity">
    <reaction evidence="10 11">
        <text>N(6)-acetyl-L-lysyl-[histone] + H2O = L-lysyl-[histone] + acetate</text>
        <dbReference type="Rhea" id="RHEA:58196"/>
        <dbReference type="Rhea" id="RHEA-COMP:9845"/>
        <dbReference type="Rhea" id="RHEA-COMP:11338"/>
        <dbReference type="ChEBI" id="CHEBI:15377"/>
        <dbReference type="ChEBI" id="CHEBI:29969"/>
        <dbReference type="ChEBI" id="CHEBI:30089"/>
        <dbReference type="ChEBI" id="CHEBI:61930"/>
        <dbReference type="EC" id="3.5.1.98"/>
    </reaction>
</comment>
<evidence type="ECO:0000313" key="16">
    <source>
        <dbReference type="EMBL" id="KAF2796422.1"/>
    </source>
</evidence>
<feature type="compositionally biased region" description="Basic and acidic residues" evidence="13">
    <location>
        <begin position="45"/>
        <end position="56"/>
    </location>
</feature>
<protein>
    <recommendedName>
        <fullName evidence="3 11">Histone deacetylase</fullName>
        <ecNumber evidence="3 11">3.5.1.98</ecNumber>
    </recommendedName>
</protein>
<evidence type="ECO:0000256" key="6">
    <source>
        <dbReference type="ARBA" id="ARBA00022853"/>
    </source>
</evidence>
<dbReference type="PANTHER" id="PTHR10625:SF5">
    <property type="entry name" value="HISTONE DEACETYLASE"/>
    <property type="match status" value="1"/>
</dbReference>